<dbReference type="InterPro" id="IPR050561">
    <property type="entry name" value="PTP"/>
</dbReference>
<protein>
    <submittedName>
        <fullName evidence="3">Uncharacterized protein</fullName>
    </submittedName>
</protein>
<dbReference type="SMART" id="SM00404">
    <property type="entry name" value="PTPc_motif"/>
    <property type="match status" value="1"/>
</dbReference>
<dbReference type="PANTHER" id="PTHR23339">
    <property type="entry name" value="TYROSINE SPECIFIC PROTEIN PHOSPHATASE AND DUAL SPECIFICITY PROTEIN PHOSPHATASE"/>
    <property type="match status" value="1"/>
</dbReference>
<evidence type="ECO:0000313" key="3">
    <source>
        <dbReference type="EMBL" id="KAF8821489.1"/>
    </source>
</evidence>
<dbReference type="InterPro" id="IPR020422">
    <property type="entry name" value="TYR_PHOSPHATASE_DUAL_dom"/>
</dbReference>
<evidence type="ECO:0000313" key="4">
    <source>
        <dbReference type="Proteomes" id="UP000823046"/>
    </source>
</evidence>
<keyword evidence="4" id="KW-1185">Reference proteome</keyword>
<organism evidence="3 4">
    <name type="scientific">Cardiosporidium cionae</name>
    <dbReference type="NCBI Taxonomy" id="476202"/>
    <lineage>
        <taxon>Eukaryota</taxon>
        <taxon>Sar</taxon>
        <taxon>Alveolata</taxon>
        <taxon>Apicomplexa</taxon>
        <taxon>Aconoidasida</taxon>
        <taxon>Nephromycida</taxon>
        <taxon>Cardiosporidium</taxon>
    </lineage>
</organism>
<evidence type="ECO:0000259" key="2">
    <source>
        <dbReference type="PROSITE" id="PS50056"/>
    </source>
</evidence>
<dbReference type="EMBL" id="JADAQX010000174">
    <property type="protein sequence ID" value="KAF8821489.1"/>
    <property type="molecule type" value="Genomic_DNA"/>
</dbReference>
<dbReference type="PROSITE" id="PS50054">
    <property type="entry name" value="TYR_PHOSPHATASE_DUAL"/>
    <property type="match status" value="1"/>
</dbReference>
<dbReference type="Proteomes" id="UP000823046">
    <property type="component" value="Unassembled WGS sequence"/>
</dbReference>
<dbReference type="PROSITE" id="PS50056">
    <property type="entry name" value="TYR_PHOSPHATASE_2"/>
    <property type="match status" value="1"/>
</dbReference>
<comment type="caution">
    <text evidence="3">The sequence shown here is derived from an EMBL/GenBank/DDBJ whole genome shotgun (WGS) entry which is preliminary data.</text>
</comment>
<name>A0ABQ7JC73_9APIC</name>
<dbReference type="SUPFAM" id="SSF52799">
    <property type="entry name" value="(Phosphotyrosine protein) phosphatases II"/>
    <property type="match status" value="1"/>
</dbReference>
<gene>
    <name evidence="3" type="ORF">IE077_001972</name>
</gene>
<accession>A0ABQ7JC73</accession>
<dbReference type="InterPro" id="IPR003595">
    <property type="entry name" value="Tyr_Pase_cat"/>
</dbReference>
<dbReference type="Pfam" id="PF22785">
    <property type="entry name" value="Tc-R-P"/>
    <property type="match status" value="1"/>
</dbReference>
<dbReference type="Gene3D" id="3.90.190.10">
    <property type="entry name" value="Protein tyrosine phosphatase superfamily"/>
    <property type="match status" value="1"/>
</dbReference>
<dbReference type="InterPro" id="IPR000387">
    <property type="entry name" value="Tyr_Pase_dom"/>
</dbReference>
<dbReference type="InterPro" id="IPR029021">
    <property type="entry name" value="Prot-tyrosine_phosphatase-like"/>
</dbReference>
<feature type="domain" description="Tyrosine-protein phosphatase" evidence="1">
    <location>
        <begin position="118"/>
        <end position="269"/>
    </location>
</feature>
<proteinExistence type="predicted"/>
<dbReference type="CDD" id="cd14500">
    <property type="entry name" value="PTP-IVa"/>
    <property type="match status" value="1"/>
</dbReference>
<evidence type="ECO:0000259" key="1">
    <source>
        <dbReference type="PROSITE" id="PS50054"/>
    </source>
</evidence>
<sequence length="277" mass="29965">MLTGDSTTPISSHWSTSGTVNHKSLVGNTVTIGASESSALASYYINEHKINCSLTEHVQSTADTSPKIVLTSDDCSTLPSEGPDVEALHCPEGEKGPRIDPLKEILPATSMVQSIMNAPTRVEHGKLKFLILDAPSNENLLAYVKEMRSYGVIDLVRTCESAYDDRVVEAAGIRVHAMVFPDGEAPLPEIIDDWMDVVKSCINSGGAIAVHCVAGLGRAPVLVAIALIENGMDPINAVMFIRDRRRGAINRRQLQFLKNYKSRNARGGCCMTRCTIA</sequence>
<feature type="domain" description="Tyrosine specific protein phosphatases" evidence="2">
    <location>
        <begin position="192"/>
        <end position="256"/>
    </location>
</feature>
<reference evidence="3 4" key="1">
    <citation type="journal article" date="2020" name="bioRxiv">
        <title>Metabolic contributions of an alphaproteobacterial endosymbiont in the apicomplexan Cardiosporidium cionae.</title>
        <authorList>
            <person name="Hunter E.S."/>
            <person name="Paight C.J."/>
            <person name="Lane C.E."/>
        </authorList>
    </citation>
    <scope>NUCLEOTIDE SEQUENCE [LARGE SCALE GENOMIC DNA]</scope>
    <source>
        <strain evidence="3">ESH_2018</strain>
    </source>
</reference>